<sequence>MNCKKQEKLLSPDAMFTYIIIATTIAFGCALLVLAIMAICTQIHRFLTYLCDSDDNETVSTVEVVTPAQQAALHILEQLTVQMIESATLPSYNSACLRCTPVRVADPPPPYPPIPIPPPSYLTTIGQPSTHNMTLTQEPPKYTPNYDCNI</sequence>
<evidence type="ECO:0000256" key="1">
    <source>
        <dbReference type="SAM" id="Phobius"/>
    </source>
</evidence>
<keyword evidence="1" id="KW-1133">Transmembrane helix</keyword>
<evidence type="ECO:0000313" key="3">
    <source>
        <dbReference type="WBParaSite" id="Pan_g14085.t1"/>
    </source>
</evidence>
<proteinExistence type="predicted"/>
<keyword evidence="2" id="KW-1185">Reference proteome</keyword>
<protein>
    <submittedName>
        <fullName evidence="3">Col_cuticle_N domain-containing protein</fullName>
    </submittedName>
</protein>
<name>A0A7E4UYG9_PANRE</name>
<keyword evidence="1" id="KW-0472">Membrane</keyword>
<organism evidence="2 3">
    <name type="scientific">Panagrellus redivivus</name>
    <name type="common">Microworm</name>
    <dbReference type="NCBI Taxonomy" id="6233"/>
    <lineage>
        <taxon>Eukaryota</taxon>
        <taxon>Metazoa</taxon>
        <taxon>Ecdysozoa</taxon>
        <taxon>Nematoda</taxon>
        <taxon>Chromadorea</taxon>
        <taxon>Rhabditida</taxon>
        <taxon>Tylenchina</taxon>
        <taxon>Panagrolaimomorpha</taxon>
        <taxon>Panagrolaimoidea</taxon>
        <taxon>Panagrolaimidae</taxon>
        <taxon>Panagrellus</taxon>
    </lineage>
</organism>
<feature type="transmembrane region" description="Helical" evidence="1">
    <location>
        <begin position="15"/>
        <end position="40"/>
    </location>
</feature>
<reference evidence="2" key="1">
    <citation type="journal article" date="2013" name="Genetics">
        <title>The draft genome and transcriptome of Panagrellus redivivus are shaped by the harsh demands of a free-living lifestyle.</title>
        <authorList>
            <person name="Srinivasan J."/>
            <person name="Dillman A.R."/>
            <person name="Macchietto M.G."/>
            <person name="Heikkinen L."/>
            <person name="Lakso M."/>
            <person name="Fracchia K.M."/>
            <person name="Antoshechkin I."/>
            <person name="Mortazavi A."/>
            <person name="Wong G."/>
            <person name="Sternberg P.W."/>
        </authorList>
    </citation>
    <scope>NUCLEOTIDE SEQUENCE [LARGE SCALE GENOMIC DNA]</scope>
    <source>
        <strain evidence="2">MT8872</strain>
    </source>
</reference>
<accession>A0A7E4UYG9</accession>
<keyword evidence="1" id="KW-0812">Transmembrane</keyword>
<evidence type="ECO:0000313" key="2">
    <source>
        <dbReference type="Proteomes" id="UP000492821"/>
    </source>
</evidence>
<dbReference type="Proteomes" id="UP000492821">
    <property type="component" value="Unassembled WGS sequence"/>
</dbReference>
<dbReference type="WBParaSite" id="Pan_g14085.t1">
    <property type="protein sequence ID" value="Pan_g14085.t1"/>
    <property type="gene ID" value="Pan_g14085"/>
</dbReference>
<dbReference type="AlphaFoldDB" id="A0A7E4UYG9"/>
<dbReference type="PROSITE" id="PS51257">
    <property type="entry name" value="PROKAR_LIPOPROTEIN"/>
    <property type="match status" value="1"/>
</dbReference>
<reference evidence="3" key="2">
    <citation type="submission" date="2020-10" db="UniProtKB">
        <authorList>
            <consortium name="WormBaseParasite"/>
        </authorList>
    </citation>
    <scope>IDENTIFICATION</scope>
</reference>